<evidence type="ECO:0000313" key="2">
    <source>
        <dbReference type="Proteomes" id="UP000095283"/>
    </source>
</evidence>
<organism evidence="2 3">
    <name type="scientific">Heterorhabditis bacteriophora</name>
    <name type="common">Entomopathogenic nematode worm</name>
    <dbReference type="NCBI Taxonomy" id="37862"/>
    <lineage>
        <taxon>Eukaryota</taxon>
        <taxon>Metazoa</taxon>
        <taxon>Ecdysozoa</taxon>
        <taxon>Nematoda</taxon>
        <taxon>Chromadorea</taxon>
        <taxon>Rhabditida</taxon>
        <taxon>Rhabditina</taxon>
        <taxon>Rhabditomorpha</taxon>
        <taxon>Strongyloidea</taxon>
        <taxon>Heterorhabditidae</taxon>
        <taxon>Heterorhabditis</taxon>
    </lineage>
</organism>
<evidence type="ECO:0000256" key="1">
    <source>
        <dbReference type="SAM" id="Phobius"/>
    </source>
</evidence>
<dbReference type="Proteomes" id="UP000095283">
    <property type="component" value="Unplaced"/>
</dbReference>
<feature type="transmembrane region" description="Helical" evidence="1">
    <location>
        <begin position="6"/>
        <end position="23"/>
    </location>
</feature>
<proteinExistence type="predicted"/>
<accession>A0A1I7WUC7</accession>
<reference evidence="3" key="1">
    <citation type="submission" date="2016-11" db="UniProtKB">
        <authorList>
            <consortium name="WormBaseParasite"/>
        </authorList>
    </citation>
    <scope>IDENTIFICATION</scope>
</reference>
<dbReference type="AlphaFoldDB" id="A0A1I7WUC7"/>
<keyword evidence="2" id="KW-1185">Reference proteome</keyword>
<protein>
    <submittedName>
        <fullName evidence="3">ABC transporter permease</fullName>
    </submittedName>
</protein>
<keyword evidence="1" id="KW-1133">Transmembrane helix</keyword>
<name>A0A1I7WUC7_HETBA</name>
<evidence type="ECO:0000313" key="3">
    <source>
        <dbReference type="WBParaSite" id="Hba_08737"/>
    </source>
</evidence>
<keyword evidence="1" id="KW-0812">Transmembrane</keyword>
<sequence length="63" mass="7334">MALQFVVPFVIIGISYRSIWSFLNARRIVRERAVETTKEEFVKAIPFLRRKIPTNGRVRVVTG</sequence>
<dbReference type="WBParaSite" id="Hba_08737">
    <property type="protein sequence ID" value="Hba_08737"/>
    <property type="gene ID" value="Hba_08737"/>
</dbReference>
<keyword evidence="1" id="KW-0472">Membrane</keyword>